<keyword evidence="1 7" id="KW-0853">WD repeat</keyword>
<evidence type="ECO:0000313" key="10">
    <source>
        <dbReference type="EMBL" id="KAK5988609.1"/>
    </source>
</evidence>
<dbReference type="EMBL" id="JAVFKD010000015">
    <property type="protein sequence ID" value="KAK5988609.1"/>
    <property type="molecule type" value="Genomic_DNA"/>
</dbReference>
<evidence type="ECO:0000256" key="5">
    <source>
        <dbReference type="ARBA" id="ARBA00039789"/>
    </source>
</evidence>
<dbReference type="Proteomes" id="UP001338125">
    <property type="component" value="Unassembled WGS sequence"/>
</dbReference>
<dbReference type="Pfam" id="PF24883">
    <property type="entry name" value="NPHP3_N"/>
    <property type="match status" value="1"/>
</dbReference>
<feature type="domain" description="Nephrocystin 3-like N-terminal" evidence="9">
    <location>
        <begin position="188"/>
        <end position="345"/>
    </location>
</feature>
<sequence length="1445" mass="162875">MDSITIPGISITDAIQLAAQVISHSQAYYNEVKHAKSDIERLQRKVEGLKSVLENAQRLLQSPDGARLRTSQELHAAVTKSSSELGRIAEALGKKLERRRNVITRRLNLMRWPLEKGQVDSVIAELGRNQQVLSFALSVDNTEQILAISSKLDFSKIPIAKGAAFDSQANEHEPTCLPDTRVEILAGINKWAKDPQGHCIYWLCGLAGTGKSTISRTVTHQFTECGVPTANFFFKKGEGDRGKASVLFTTVAAQLIHLLPEIAPHVRDVIERDPNIADKALGRQFDELILKPLEKHKNTTSSLIIVVFDALDECDNQDDVITVIRLLSKAKELTSVHLKFFVTSRPELPIRLGFGKIHGDYEDVALHEVPAQDIRHDILIYLNSQLALIRDDFNSDVLSSYRLPDDWPPSDIVGKLVDMSVPLFIFASTVCRFLGERALGDPKKQAMKFIQYKGSGKLNQLARTYLPILNQLLVERVGRVGVQFEDRPAKQRAEVIDNFREIVGTIVLLAEPLPMVALSELIGRDQEVINAHLSMLHSVLNIPKDASAPIKLFHLSFRDFLVDPDGMAENPFYINEQSTHEKMAANCLDLLSKDNNLKEDICGLKNPGMSRSDIQQDTINECIPPHVRYACLYWVFHLKQGEVRIHDDSSTHHFLRIHFLHWLEVFSLLGRVSESIGMIDTLLSLVDFTNSADLSEFLRDSRRTILGNRLPIDTVPLQLYSSVLLFLPQNSVIRQQFEEVIPRWIKVRPTVEMDWDPCFQTLEGHQNGIKLAIFSHDSSLIASTSVDNVFIWHTDTGTCIQKLQNLKWIAKALRFSYDSSKLAMVNAFGVVFVWDTSTWECIVKSKMELDPIKISKVMLLTDLQHVVLRHNEKVAKVRVATGKVIEEWYEGNENKNFSHDLRFVFTHDRHGANLWDTNSRHKLHSFPGNYVTGEAFPSDPKWVALIEQSTSIHIFSVDTGEKIRDFECVERPKVFEFSHDSTLIAVGYYSGTVRIWKIDTGVCLQVLEGHASVVTSVNFSHDSATVLSSSWDNTLRIWSCGGDGRFGQIPDDNESIDRIEISPDFKLILAKGSGISKIWRAEGGDLLKEFRDDYDYSVSHDSSVVAEHRENGTIQTWHFDGAALVQHAEVHVPQTWYLNDHRWCLSPDLKLVAYLETDDMLHVTNVDTGELVRKTRLIPNKFDRIIFSPDSSLIVVHRQRDPYMSLDAHLIWKLRLDSQEPAQEVKGISCGFDLAAISPSLRHIAYSDGEYMVYIQDIDNGNTLHKVEFGNVDSLVFSHDSSLVAMADTHGALVQIWSLEKGAWMYTINLNLGIEFDRIAMSFTSDDVSLNTKYGVIGLRKPGVFTTNMPPDQDGSPTYRIGLGTAAKQQWLTWNGKNLLWIPAKYRTNQGCTAGSTALFLNKGTKSAAILGFSPENLPEIFHSFPEGNMDELPEEIKRSRGLWT</sequence>
<evidence type="ECO:0000256" key="8">
    <source>
        <dbReference type="SAM" id="Coils"/>
    </source>
</evidence>
<comment type="function">
    <text evidence="6">Involved in mitochondrial fission. Acts as an adapter protein required to form mitochondrial fission complexes. Formation of these complexes is required to promote constriction and fission of the mitochondrial compartment at a late step in mitochondrial division.</text>
</comment>
<dbReference type="Gene3D" id="3.40.50.300">
    <property type="entry name" value="P-loop containing nucleotide triphosphate hydrolases"/>
    <property type="match status" value="1"/>
</dbReference>
<dbReference type="PANTHER" id="PTHR22847">
    <property type="entry name" value="WD40 REPEAT PROTEIN"/>
    <property type="match status" value="1"/>
</dbReference>
<dbReference type="InterPro" id="IPR036322">
    <property type="entry name" value="WD40_repeat_dom_sf"/>
</dbReference>
<dbReference type="InterPro" id="IPR015943">
    <property type="entry name" value="WD40/YVTN_repeat-like_dom_sf"/>
</dbReference>
<dbReference type="InterPro" id="IPR027417">
    <property type="entry name" value="P-loop_NTPase"/>
</dbReference>
<dbReference type="SUPFAM" id="SSF50978">
    <property type="entry name" value="WD40 repeat-like"/>
    <property type="match status" value="1"/>
</dbReference>
<comment type="similarity">
    <text evidence="4">Belongs to the WD repeat MDV1/CAF4 family.</text>
</comment>
<gene>
    <name evidence="10" type="ORF">PT974_10095</name>
</gene>
<feature type="coiled-coil region" evidence="8">
    <location>
        <begin position="25"/>
        <end position="59"/>
    </location>
</feature>
<reference evidence="10 11" key="1">
    <citation type="submission" date="2024-01" db="EMBL/GenBank/DDBJ databases">
        <title>Complete genome of Cladobotryum mycophilum ATHUM6906.</title>
        <authorList>
            <person name="Christinaki A.C."/>
            <person name="Myridakis A.I."/>
            <person name="Kouvelis V.N."/>
        </authorList>
    </citation>
    <scope>NUCLEOTIDE SEQUENCE [LARGE SCALE GENOMIC DNA]</scope>
    <source>
        <strain evidence="10 11">ATHUM6906</strain>
    </source>
</reference>
<dbReference type="InterPro" id="IPR011044">
    <property type="entry name" value="Quino_amine_DH_bsu"/>
</dbReference>
<keyword evidence="2" id="KW-0677">Repeat</keyword>
<dbReference type="InterPro" id="IPR001680">
    <property type="entry name" value="WD40_rpt"/>
</dbReference>
<evidence type="ECO:0000256" key="3">
    <source>
        <dbReference type="ARBA" id="ARBA00023054"/>
    </source>
</evidence>
<evidence type="ECO:0000256" key="6">
    <source>
        <dbReference type="ARBA" id="ARBA00043913"/>
    </source>
</evidence>
<proteinExistence type="inferred from homology"/>
<dbReference type="Pfam" id="PF00400">
    <property type="entry name" value="WD40"/>
    <property type="match status" value="3"/>
</dbReference>
<dbReference type="InterPro" id="IPR056884">
    <property type="entry name" value="NPHP3-like_N"/>
</dbReference>
<evidence type="ECO:0000256" key="4">
    <source>
        <dbReference type="ARBA" id="ARBA00038415"/>
    </source>
</evidence>
<name>A0ABR0S9F1_9HYPO</name>
<protein>
    <recommendedName>
        <fullName evidence="5">Mitochondrial division protein 1</fullName>
    </recommendedName>
</protein>
<evidence type="ECO:0000259" key="9">
    <source>
        <dbReference type="Pfam" id="PF24883"/>
    </source>
</evidence>
<keyword evidence="3 8" id="KW-0175">Coiled coil</keyword>
<keyword evidence="11" id="KW-1185">Reference proteome</keyword>
<feature type="repeat" description="WD" evidence="7">
    <location>
        <begin position="1007"/>
        <end position="1039"/>
    </location>
</feature>
<dbReference type="SUPFAM" id="SSF50969">
    <property type="entry name" value="YVTN repeat-like/Quinoprotein amine dehydrogenase"/>
    <property type="match status" value="1"/>
</dbReference>
<dbReference type="SUPFAM" id="SSF52540">
    <property type="entry name" value="P-loop containing nucleoside triphosphate hydrolases"/>
    <property type="match status" value="1"/>
</dbReference>
<evidence type="ECO:0000256" key="7">
    <source>
        <dbReference type="PROSITE-ProRule" id="PRU00221"/>
    </source>
</evidence>
<dbReference type="Gene3D" id="2.130.10.10">
    <property type="entry name" value="YVTN repeat-like/Quinoprotein amine dehydrogenase"/>
    <property type="match status" value="3"/>
</dbReference>
<accession>A0ABR0S9F1</accession>
<dbReference type="PROSITE" id="PS50082">
    <property type="entry name" value="WD_REPEATS_2"/>
    <property type="match status" value="1"/>
</dbReference>
<comment type="caution">
    <text evidence="10">The sequence shown here is derived from an EMBL/GenBank/DDBJ whole genome shotgun (WGS) entry which is preliminary data.</text>
</comment>
<evidence type="ECO:0000313" key="11">
    <source>
        <dbReference type="Proteomes" id="UP001338125"/>
    </source>
</evidence>
<dbReference type="SMART" id="SM00320">
    <property type="entry name" value="WD40"/>
    <property type="match status" value="5"/>
</dbReference>
<dbReference type="PROSITE" id="PS50294">
    <property type="entry name" value="WD_REPEATS_REGION"/>
    <property type="match status" value="1"/>
</dbReference>
<organism evidence="10 11">
    <name type="scientific">Cladobotryum mycophilum</name>
    <dbReference type="NCBI Taxonomy" id="491253"/>
    <lineage>
        <taxon>Eukaryota</taxon>
        <taxon>Fungi</taxon>
        <taxon>Dikarya</taxon>
        <taxon>Ascomycota</taxon>
        <taxon>Pezizomycotina</taxon>
        <taxon>Sordariomycetes</taxon>
        <taxon>Hypocreomycetidae</taxon>
        <taxon>Hypocreales</taxon>
        <taxon>Hypocreaceae</taxon>
        <taxon>Cladobotryum</taxon>
    </lineage>
</organism>
<evidence type="ECO:0000256" key="2">
    <source>
        <dbReference type="ARBA" id="ARBA00022737"/>
    </source>
</evidence>
<dbReference type="PANTHER" id="PTHR22847:SF637">
    <property type="entry name" value="WD REPEAT DOMAIN 5B"/>
    <property type="match status" value="1"/>
</dbReference>
<evidence type="ECO:0000256" key="1">
    <source>
        <dbReference type="ARBA" id="ARBA00022574"/>
    </source>
</evidence>